<dbReference type="EMBL" id="BDRX01000243">
    <property type="protein sequence ID" value="GBG00541.1"/>
    <property type="molecule type" value="Genomic_DNA"/>
</dbReference>
<dbReference type="Proteomes" id="UP000247498">
    <property type="component" value="Unassembled WGS sequence"/>
</dbReference>
<evidence type="ECO:0000313" key="2">
    <source>
        <dbReference type="EMBL" id="GBG00541.1"/>
    </source>
</evidence>
<sequence>MRRQRAVAALLLLLAAAAAAEATWTPLAIFAPLKGGKKEASSVSGGDDTCSSSSLYTKPSIAKIQVCSRSVAVSQNGAGTVITSSSSSFKLPKIASTACAEAVTKGVKDVCTGGDPVGTITSMASTCASAIAELQASSISGAEVKAAVDYPPANFTKTAYATACASGCANGQAAAEAVAQATACAVSQQTHGCNAVKTVLNGQGYSSAFVSTTAKAWSNACALGYGKAQGEGEALAKTLVTVLSRAFADVVASACSDCDACKCKPLSDLGIGSYDKLKGASDTSAAAADGRFTMARAFSRAAASYCASDKSPKALRTSVDTTISTLATMIADVYAKTTGGSSASGSAMACSGGSVSTQLQMSKQSIITALADANSVVFEQKCATAYAKVDGMVNMLKDSLEDTFDSISNACANGLKGPPTVNAADEIKKQLDANDPITAALGMAIQDAANCGCQPGVCIWCVPQRESNATLAYDMGQGPDSRGVVSGPKNVTQLLAMLGKLIN</sequence>
<dbReference type="OrthoDB" id="534119at2759"/>
<feature type="chain" id="PRO_5016149970" description="Pectinesterase inhibitor domain-containing protein" evidence="1">
    <location>
        <begin position="23"/>
        <end position="503"/>
    </location>
</feature>
<accession>A0A2V0PR18</accession>
<dbReference type="InParanoid" id="A0A2V0PR18"/>
<evidence type="ECO:0000256" key="1">
    <source>
        <dbReference type="SAM" id="SignalP"/>
    </source>
</evidence>
<reference evidence="2 3" key="1">
    <citation type="journal article" date="2018" name="Sci. Rep.">
        <title>Raphidocelis subcapitata (=Pseudokirchneriella subcapitata) provides an insight into genome evolution and environmental adaptations in the Sphaeropleales.</title>
        <authorList>
            <person name="Suzuki S."/>
            <person name="Yamaguchi H."/>
            <person name="Nakajima N."/>
            <person name="Kawachi M."/>
        </authorList>
    </citation>
    <scope>NUCLEOTIDE SEQUENCE [LARGE SCALE GENOMIC DNA]</scope>
    <source>
        <strain evidence="2 3">NIES-35</strain>
    </source>
</reference>
<protein>
    <recommendedName>
        <fullName evidence="4">Pectinesterase inhibitor domain-containing protein</fullName>
    </recommendedName>
</protein>
<name>A0A2V0PR18_9CHLO</name>
<proteinExistence type="predicted"/>
<dbReference type="AlphaFoldDB" id="A0A2V0PR18"/>
<keyword evidence="3" id="KW-1185">Reference proteome</keyword>
<evidence type="ECO:0000313" key="3">
    <source>
        <dbReference type="Proteomes" id="UP000247498"/>
    </source>
</evidence>
<organism evidence="2 3">
    <name type="scientific">Raphidocelis subcapitata</name>
    <dbReference type="NCBI Taxonomy" id="307507"/>
    <lineage>
        <taxon>Eukaryota</taxon>
        <taxon>Viridiplantae</taxon>
        <taxon>Chlorophyta</taxon>
        <taxon>core chlorophytes</taxon>
        <taxon>Chlorophyceae</taxon>
        <taxon>CS clade</taxon>
        <taxon>Sphaeropleales</taxon>
        <taxon>Selenastraceae</taxon>
        <taxon>Raphidocelis</taxon>
    </lineage>
</organism>
<evidence type="ECO:0008006" key="4">
    <source>
        <dbReference type="Google" id="ProtNLM"/>
    </source>
</evidence>
<keyword evidence="1" id="KW-0732">Signal</keyword>
<feature type="signal peptide" evidence="1">
    <location>
        <begin position="1"/>
        <end position="22"/>
    </location>
</feature>
<gene>
    <name evidence="2" type="ORF">Rsub_13244</name>
</gene>
<comment type="caution">
    <text evidence="2">The sequence shown here is derived from an EMBL/GenBank/DDBJ whole genome shotgun (WGS) entry which is preliminary data.</text>
</comment>